<keyword evidence="2" id="KW-0150">Chloroplast</keyword>
<dbReference type="AlphaFoldDB" id="A0A386AXU5"/>
<reference evidence="2" key="1">
    <citation type="submission" date="2018-07" db="EMBL/GenBank/DDBJ databases">
        <authorList>
            <person name="Quirk P.G."/>
            <person name="Krulwich T.A."/>
        </authorList>
    </citation>
    <scope>NUCLEOTIDE SEQUENCE</scope>
</reference>
<sequence length="27" mass="3194">MSQKNVVQKKNQKEFSGKKKPFKQLSK</sequence>
<keyword evidence="2" id="KW-0934">Plastid</keyword>
<dbReference type="GO" id="GO:0005840">
    <property type="term" value="C:ribosome"/>
    <property type="evidence" value="ECO:0007669"/>
    <property type="project" value="UniProtKB-KW"/>
</dbReference>
<evidence type="ECO:0000256" key="1">
    <source>
        <dbReference type="SAM" id="MobiDB-lite"/>
    </source>
</evidence>
<accession>A0A386AXU5</accession>
<name>A0A386AXU5_9CHLO</name>
<protein>
    <submittedName>
        <fullName evidence="2">Ribosomal protein L32</fullName>
    </submittedName>
</protein>
<geneLocation type="chloroplast" evidence="2"/>
<dbReference type="EMBL" id="MH591090">
    <property type="protein sequence ID" value="AYC64180.1"/>
    <property type="molecule type" value="Genomic_DNA"/>
</dbReference>
<gene>
    <name evidence="2" type="primary">rpl32</name>
</gene>
<proteinExistence type="predicted"/>
<organism evidence="2">
    <name type="scientific">Johnson-sea-linkia profunda</name>
    <dbReference type="NCBI Taxonomy" id="575876"/>
    <lineage>
        <taxon>Eukaryota</taxon>
        <taxon>Viridiplantae</taxon>
        <taxon>Chlorophyta</taxon>
        <taxon>core chlorophytes</taxon>
        <taxon>Ulvophyceae</taxon>
        <taxon>TCBD clade</taxon>
        <taxon>Bryopsidales</taxon>
        <taxon>Halimedineae</taxon>
        <taxon>Halimedaceae</taxon>
        <taxon>Rhipileae</taxon>
        <taxon>Johnson-sea-linkia</taxon>
    </lineage>
</organism>
<reference evidence="2" key="2">
    <citation type="journal article" date="2019" name="Mol. Phylogenet. Evol.">
        <title>Reassessment of the classification of bryopsidales (chlorophyta) based on chloroplast phylogenomic analyses.</title>
        <authorList>
            <person name="Cremen M.C."/>
            <person name="Leliaert F."/>
            <person name="West J."/>
            <person name="Lam D.W."/>
            <person name="Shimada S."/>
            <person name="Lopez-Bautista J.M."/>
            <person name="Verbruggen H."/>
        </authorList>
    </citation>
    <scope>NUCLEOTIDE SEQUENCE</scope>
</reference>
<keyword evidence="2" id="KW-0689">Ribosomal protein</keyword>
<evidence type="ECO:0000313" key="2">
    <source>
        <dbReference type="EMBL" id="AYC64180.1"/>
    </source>
</evidence>
<feature type="region of interest" description="Disordered" evidence="1">
    <location>
        <begin position="1"/>
        <end position="27"/>
    </location>
</feature>
<feature type="compositionally biased region" description="Basic residues" evidence="1">
    <location>
        <begin position="18"/>
        <end position="27"/>
    </location>
</feature>
<keyword evidence="2" id="KW-0687">Ribonucleoprotein</keyword>